<feature type="compositionally biased region" description="Basic and acidic residues" evidence="1">
    <location>
        <begin position="143"/>
        <end position="153"/>
    </location>
</feature>
<reference evidence="3 4" key="1">
    <citation type="journal article" date="2019" name="Int. J. Syst. Evol. Microbiol.">
        <title>The Global Catalogue of Microorganisms (GCM) 10K type strain sequencing project: providing services to taxonomists for standard genome sequencing and annotation.</title>
        <authorList>
            <consortium name="The Broad Institute Genomics Platform"/>
            <consortium name="The Broad Institute Genome Sequencing Center for Infectious Disease"/>
            <person name="Wu L."/>
            <person name="Ma J."/>
        </authorList>
    </citation>
    <scope>NUCLEOTIDE SEQUENCE [LARGE SCALE GENOMIC DNA]</scope>
    <source>
        <strain evidence="3 4">JCM 11136</strain>
    </source>
</reference>
<feature type="region of interest" description="Disordered" evidence="1">
    <location>
        <begin position="143"/>
        <end position="165"/>
    </location>
</feature>
<sequence length="165" mass="17157">MFTRRLLVLGAIGVLGITGLAGSALASDDPGTPAPTETAVCTMSDGKTFKVKLGEPIFVGSDGKIKEAPDAAGAPEATLEIEKAEPAKAEELPTLDEEGWQKIEAQSADEAGHTAAEVGPKLDLKKGGEVGTDLKKTDIWQAETEKADADRPEQATVQCEAVKAE</sequence>
<feature type="compositionally biased region" description="Basic and acidic residues" evidence="1">
    <location>
        <begin position="80"/>
        <end position="91"/>
    </location>
</feature>
<organism evidence="3 4">
    <name type="scientific">Nonomuraea longicatena</name>
    <dbReference type="NCBI Taxonomy" id="83682"/>
    <lineage>
        <taxon>Bacteria</taxon>
        <taxon>Bacillati</taxon>
        <taxon>Actinomycetota</taxon>
        <taxon>Actinomycetes</taxon>
        <taxon>Streptosporangiales</taxon>
        <taxon>Streptosporangiaceae</taxon>
        <taxon>Nonomuraea</taxon>
    </lineage>
</organism>
<gene>
    <name evidence="3" type="ORF">GCM10009560_75940</name>
</gene>
<dbReference type="RefSeq" id="WP_343955168.1">
    <property type="nucleotide sequence ID" value="NZ_BAAAHQ010000056.1"/>
</dbReference>
<proteinExistence type="predicted"/>
<feature type="signal peptide" evidence="2">
    <location>
        <begin position="1"/>
        <end position="26"/>
    </location>
</feature>
<accession>A0ABN1R831</accession>
<evidence type="ECO:0000313" key="3">
    <source>
        <dbReference type="EMBL" id="GAA0953271.1"/>
    </source>
</evidence>
<comment type="caution">
    <text evidence="3">The sequence shown here is derived from an EMBL/GenBank/DDBJ whole genome shotgun (WGS) entry which is preliminary data.</text>
</comment>
<evidence type="ECO:0000256" key="2">
    <source>
        <dbReference type="SAM" id="SignalP"/>
    </source>
</evidence>
<feature type="chain" id="PRO_5045593547" evidence="2">
    <location>
        <begin position="27"/>
        <end position="165"/>
    </location>
</feature>
<feature type="compositionally biased region" description="Basic and acidic residues" evidence="1">
    <location>
        <begin position="120"/>
        <end position="130"/>
    </location>
</feature>
<keyword evidence="2" id="KW-0732">Signal</keyword>
<keyword evidence="4" id="KW-1185">Reference proteome</keyword>
<evidence type="ECO:0000256" key="1">
    <source>
        <dbReference type="SAM" id="MobiDB-lite"/>
    </source>
</evidence>
<protein>
    <submittedName>
        <fullName evidence="3">Uncharacterized protein</fullName>
    </submittedName>
</protein>
<name>A0ABN1R831_9ACTN</name>
<dbReference type="EMBL" id="BAAAHQ010000056">
    <property type="protein sequence ID" value="GAA0953271.1"/>
    <property type="molecule type" value="Genomic_DNA"/>
</dbReference>
<dbReference type="Proteomes" id="UP001501578">
    <property type="component" value="Unassembled WGS sequence"/>
</dbReference>
<feature type="region of interest" description="Disordered" evidence="1">
    <location>
        <begin position="80"/>
        <end position="130"/>
    </location>
</feature>
<evidence type="ECO:0000313" key="4">
    <source>
        <dbReference type="Proteomes" id="UP001501578"/>
    </source>
</evidence>